<name>A0ABY4E294_9NEIS</name>
<sequence length="115" mass="12775">MRSRSLFIPLFLIVMGSLWFIKSIDLMPETSSIIAIGLAVLGLVVLITDGINKQSLVAGPFLMYLGAAVYLYYEEWFRISHILSVGMVVLGSLLLISRSSLVPDKYARPLFPPQD</sequence>
<feature type="transmembrane region" description="Helical" evidence="1">
    <location>
        <begin position="55"/>
        <end position="73"/>
    </location>
</feature>
<protein>
    <submittedName>
        <fullName evidence="2">Uncharacterized protein</fullName>
    </submittedName>
</protein>
<dbReference type="EMBL" id="CP091511">
    <property type="protein sequence ID" value="UOO89481.1"/>
    <property type="molecule type" value="Genomic_DNA"/>
</dbReference>
<evidence type="ECO:0000256" key="1">
    <source>
        <dbReference type="SAM" id="Phobius"/>
    </source>
</evidence>
<feature type="transmembrane region" description="Helical" evidence="1">
    <location>
        <begin position="30"/>
        <end position="48"/>
    </location>
</feature>
<gene>
    <name evidence="2" type="ORF">LVJ82_00430</name>
</gene>
<dbReference type="RefSeq" id="WP_058357171.1">
    <property type="nucleotide sequence ID" value="NZ_CABKVG010000010.1"/>
</dbReference>
<accession>A0ABY4E294</accession>
<keyword evidence="1" id="KW-0812">Transmembrane</keyword>
<evidence type="ECO:0000313" key="2">
    <source>
        <dbReference type="EMBL" id="UOO89481.1"/>
    </source>
</evidence>
<keyword evidence="1" id="KW-1133">Transmembrane helix</keyword>
<organism evidence="2 3">
    <name type="scientific">Vitreoscilla massiliensis</name>
    <dbReference type="NCBI Taxonomy" id="1689272"/>
    <lineage>
        <taxon>Bacteria</taxon>
        <taxon>Pseudomonadati</taxon>
        <taxon>Pseudomonadota</taxon>
        <taxon>Betaproteobacteria</taxon>
        <taxon>Neisseriales</taxon>
        <taxon>Neisseriaceae</taxon>
        <taxon>Vitreoscilla</taxon>
    </lineage>
</organism>
<keyword evidence="1" id="KW-0472">Membrane</keyword>
<evidence type="ECO:0000313" key="3">
    <source>
        <dbReference type="Proteomes" id="UP000832011"/>
    </source>
</evidence>
<proteinExistence type="predicted"/>
<keyword evidence="3" id="KW-1185">Reference proteome</keyword>
<feature type="transmembrane region" description="Helical" evidence="1">
    <location>
        <begin position="7"/>
        <end position="24"/>
    </location>
</feature>
<feature type="transmembrane region" description="Helical" evidence="1">
    <location>
        <begin position="79"/>
        <end position="96"/>
    </location>
</feature>
<reference evidence="2 3" key="1">
    <citation type="journal article" date="2022" name="Res Sq">
        <title>Evolution of multicellular longitudinally dividing oral cavity symbionts (Neisseriaceae).</title>
        <authorList>
            <person name="Nyongesa S."/>
            <person name="Weber P."/>
            <person name="Bernet E."/>
            <person name="Pullido F."/>
            <person name="Nieckarz M."/>
            <person name="Delaby M."/>
            <person name="Nieves C."/>
            <person name="Viehboeck T."/>
            <person name="Krause N."/>
            <person name="Rivera-Millot A."/>
            <person name="Nakamura A."/>
            <person name="Vischer N."/>
            <person name="VanNieuwenhze M."/>
            <person name="Brun Y."/>
            <person name="Cava F."/>
            <person name="Bulgheresi S."/>
            <person name="Veyrier F."/>
        </authorList>
    </citation>
    <scope>NUCLEOTIDE SEQUENCE [LARGE SCALE GENOMIC DNA]</scope>
    <source>
        <strain evidence="2 3">SN4</strain>
    </source>
</reference>
<dbReference type="Proteomes" id="UP000832011">
    <property type="component" value="Chromosome"/>
</dbReference>